<keyword evidence="4" id="KW-0812">Transmembrane</keyword>
<keyword evidence="4" id="KW-0472">Membrane</keyword>
<accession>A0A438H8F9</accession>
<evidence type="ECO:0000256" key="3">
    <source>
        <dbReference type="ARBA" id="ARBA00023242"/>
    </source>
</evidence>
<keyword evidence="3" id="KW-0539">Nucleus</keyword>
<dbReference type="AlphaFoldDB" id="A0A438H8F9"/>
<dbReference type="EMBL" id="QGNW01000261">
    <property type="protein sequence ID" value="RVW80775.1"/>
    <property type="molecule type" value="Genomic_DNA"/>
</dbReference>
<evidence type="ECO:0000313" key="7">
    <source>
        <dbReference type="Proteomes" id="UP000288805"/>
    </source>
</evidence>
<dbReference type="GO" id="GO:0005634">
    <property type="term" value="C:nucleus"/>
    <property type="evidence" value="ECO:0007669"/>
    <property type="project" value="UniProtKB-SubCell"/>
</dbReference>
<organism evidence="6 7">
    <name type="scientific">Vitis vinifera</name>
    <name type="common">Grape</name>
    <dbReference type="NCBI Taxonomy" id="29760"/>
    <lineage>
        <taxon>Eukaryota</taxon>
        <taxon>Viridiplantae</taxon>
        <taxon>Streptophyta</taxon>
        <taxon>Embryophyta</taxon>
        <taxon>Tracheophyta</taxon>
        <taxon>Spermatophyta</taxon>
        <taxon>Magnoliopsida</taxon>
        <taxon>eudicotyledons</taxon>
        <taxon>Gunneridae</taxon>
        <taxon>Pentapetalae</taxon>
        <taxon>rosids</taxon>
        <taxon>Vitales</taxon>
        <taxon>Vitaceae</taxon>
        <taxon>Viteae</taxon>
        <taxon>Vitis</taxon>
    </lineage>
</organism>
<comment type="subcellular location">
    <subcellularLocation>
        <location evidence="1">Nucleus</location>
    </subcellularLocation>
</comment>
<dbReference type="PANTHER" id="PTHR13516">
    <property type="entry name" value="RIBONUCLEASE P SUBUNIT P25"/>
    <property type="match status" value="1"/>
</dbReference>
<evidence type="ECO:0000256" key="2">
    <source>
        <dbReference type="ARBA" id="ARBA00008018"/>
    </source>
</evidence>
<dbReference type="InterPro" id="IPR036882">
    <property type="entry name" value="Alba-like_dom_sf"/>
</dbReference>
<reference evidence="6 7" key="1">
    <citation type="journal article" date="2018" name="PLoS Genet.">
        <title>Population sequencing reveals clonal diversity and ancestral inbreeding in the grapevine cultivar Chardonnay.</title>
        <authorList>
            <person name="Roach M.J."/>
            <person name="Johnson D.L."/>
            <person name="Bohlmann J."/>
            <person name="van Vuuren H.J."/>
            <person name="Jones S.J."/>
            <person name="Pretorius I.S."/>
            <person name="Schmidt S.A."/>
            <person name="Borneman A.R."/>
        </authorList>
    </citation>
    <scope>NUCLEOTIDE SEQUENCE [LARGE SCALE GENOMIC DNA]</scope>
    <source>
        <strain evidence="7">cv. Chardonnay</strain>
        <tissue evidence="6">Leaf</tissue>
    </source>
</reference>
<dbReference type="InterPro" id="IPR002775">
    <property type="entry name" value="DNA/RNA-bd_Alba-like"/>
</dbReference>
<dbReference type="GO" id="GO:0003676">
    <property type="term" value="F:nucleic acid binding"/>
    <property type="evidence" value="ECO:0007669"/>
    <property type="project" value="InterPro"/>
</dbReference>
<dbReference type="Pfam" id="PF01918">
    <property type="entry name" value="Alba"/>
    <property type="match status" value="1"/>
</dbReference>
<dbReference type="Gene3D" id="3.30.110.20">
    <property type="entry name" value="Alba-like domain"/>
    <property type="match status" value="1"/>
</dbReference>
<evidence type="ECO:0000313" key="6">
    <source>
        <dbReference type="EMBL" id="RVW80775.1"/>
    </source>
</evidence>
<gene>
    <name evidence="6" type="ORF">CK203_050723</name>
</gene>
<feature type="domain" description="DNA/RNA-binding protein Alba-like" evidence="5">
    <location>
        <begin position="107"/>
        <end position="147"/>
    </location>
</feature>
<feature type="transmembrane region" description="Helical" evidence="4">
    <location>
        <begin position="20"/>
        <end position="38"/>
    </location>
</feature>
<evidence type="ECO:0000256" key="1">
    <source>
        <dbReference type="ARBA" id="ARBA00004123"/>
    </source>
</evidence>
<keyword evidence="4" id="KW-1133">Transmembrane helix</keyword>
<comment type="similarity">
    <text evidence="2">Belongs to the histone-like Alba family.</text>
</comment>
<dbReference type="InterPro" id="IPR051958">
    <property type="entry name" value="Alba-like_NAB"/>
</dbReference>
<evidence type="ECO:0000259" key="5">
    <source>
        <dbReference type="Pfam" id="PF01918"/>
    </source>
</evidence>
<dbReference type="SUPFAM" id="SSF82704">
    <property type="entry name" value="AlbA-like"/>
    <property type="match status" value="1"/>
</dbReference>
<dbReference type="Proteomes" id="UP000288805">
    <property type="component" value="Unassembled WGS sequence"/>
</dbReference>
<evidence type="ECO:0000256" key="4">
    <source>
        <dbReference type="SAM" id="Phobius"/>
    </source>
</evidence>
<sequence>MHVHEDSKECKIFAILFRSYYWSTSGLAIMVQFIYLTIEHKRPSYYGSLHRFRCPQKTLGRAYLVGLRAEPCIAASQWCYDASCGISLWSRFWGGYNACIFFGRHVEKRVREIVLKAMGQAISKTVAIAEIIKKRIPRLHQDTAISSVSITDVWEPIEEGLFGDDSPCLNDLNHLVNQRAKQKLTREELFVQPPVWCLLPENLEIACTKCLFAAGQGFSLSLLFLHTWILHKPIARFMYQAPYHVEQPKSQYHYQPQNQPRQAARPPYNAVNEDLYGRGRGRGRARGRGWGRGGYGNYQDNGGYNGGYPNWGRGGGRGRGWGPYRGKSLCIYAQKGIPLGIVLDMKEAGVEGAEGMAEVEEGWVAGVAGVVATRHSQGISVPFALAEYAFA</sequence>
<proteinExistence type="inferred from homology"/>
<protein>
    <recommendedName>
        <fullName evidence="5">DNA/RNA-binding protein Alba-like domain-containing protein</fullName>
    </recommendedName>
</protein>
<name>A0A438H8F9_VITVI</name>
<dbReference type="PANTHER" id="PTHR13516:SF3">
    <property type="entry name" value="ALBA DNA_RNA-BINDING PROTEIN"/>
    <property type="match status" value="1"/>
</dbReference>
<comment type="caution">
    <text evidence="6">The sequence shown here is derived from an EMBL/GenBank/DDBJ whole genome shotgun (WGS) entry which is preliminary data.</text>
</comment>